<feature type="non-terminal residue" evidence="4">
    <location>
        <position position="655"/>
    </location>
</feature>
<evidence type="ECO:0000259" key="3">
    <source>
        <dbReference type="PROSITE" id="PS50125"/>
    </source>
</evidence>
<name>A0A937W7I7_UNCTE</name>
<dbReference type="Pfam" id="PF00211">
    <property type="entry name" value="Guanylate_cyc"/>
    <property type="match status" value="1"/>
</dbReference>
<dbReference type="InterPro" id="IPR027417">
    <property type="entry name" value="P-loop_NTPase"/>
</dbReference>
<dbReference type="Pfam" id="PF13191">
    <property type="entry name" value="AAA_16"/>
    <property type="match status" value="1"/>
</dbReference>
<dbReference type="GO" id="GO:0009190">
    <property type="term" value="P:cyclic nucleotide biosynthetic process"/>
    <property type="evidence" value="ECO:0007669"/>
    <property type="project" value="InterPro"/>
</dbReference>
<dbReference type="InterPro" id="IPR029787">
    <property type="entry name" value="Nucleotide_cyclase"/>
</dbReference>
<feature type="domain" description="Guanylate cyclase" evidence="3">
    <location>
        <begin position="1"/>
        <end position="37"/>
    </location>
</feature>
<keyword evidence="1" id="KW-0547">Nucleotide-binding</keyword>
<dbReference type="Proteomes" id="UP000712673">
    <property type="component" value="Unassembled WGS sequence"/>
</dbReference>
<dbReference type="GO" id="GO:0005524">
    <property type="term" value="F:ATP binding"/>
    <property type="evidence" value="ECO:0007669"/>
    <property type="project" value="UniProtKB-KW"/>
</dbReference>
<dbReference type="PROSITE" id="PS50125">
    <property type="entry name" value="GUANYLATE_CYCLASE_2"/>
    <property type="match status" value="1"/>
</dbReference>
<reference evidence="4" key="1">
    <citation type="submission" date="2019-03" db="EMBL/GenBank/DDBJ databases">
        <title>Lake Tanganyika Metagenome-Assembled Genomes (MAGs).</title>
        <authorList>
            <person name="Tran P."/>
        </authorList>
    </citation>
    <scope>NUCLEOTIDE SEQUENCE</scope>
    <source>
        <strain evidence="4">K_DeepCast_65m_m2_066</strain>
    </source>
</reference>
<dbReference type="Gene3D" id="3.30.70.1230">
    <property type="entry name" value="Nucleotide cyclase"/>
    <property type="match status" value="1"/>
</dbReference>
<dbReference type="SUPFAM" id="SSF52540">
    <property type="entry name" value="P-loop containing nucleoside triphosphate hydrolases"/>
    <property type="match status" value="1"/>
</dbReference>
<dbReference type="EMBL" id="VGLS01000935">
    <property type="protein sequence ID" value="MBM3226507.1"/>
    <property type="molecule type" value="Genomic_DNA"/>
</dbReference>
<organism evidence="4 5">
    <name type="scientific">Tectimicrobiota bacterium</name>
    <dbReference type="NCBI Taxonomy" id="2528274"/>
    <lineage>
        <taxon>Bacteria</taxon>
        <taxon>Pseudomonadati</taxon>
        <taxon>Nitrospinota/Tectimicrobiota group</taxon>
        <taxon>Candidatus Tectimicrobiota</taxon>
    </lineage>
</organism>
<proteinExistence type="predicted"/>
<keyword evidence="2" id="KW-0067">ATP-binding</keyword>
<dbReference type="InterPro" id="IPR011990">
    <property type="entry name" value="TPR-like_helical_dom_sf"/>
</dbReference>
<dbReference type="PANTHER" id="PTHR16305:SF28">
    <property type="entry name" value="GUANYLATE CYCLASE DOMAIN-CONTAINING PROTEIN"/>
    <property type="match status" value="1"/>
</dbReference>
<dbReference type="PANTHER" id="PTHR16305">
    <property type="entry name" value="TESTICULAR SOLUBLE ADENYLYL CYCLASE"/>
    <property type="match status" value="1"/>
</dbReference>
<accession>A0A937W7I7</accession>
<evidence type="ECO:0000313" key="5">
    <source>
        <dbReference type="Proteomes" id="UP000712673"/>
    </source>
</evidence>
<dbReference type="SUPFAM" id="SSF55073">
    <property type="entry name" value="Nucleotide cyclase"/>
    <property type="match status" value="1"/>
</dbReference>
<dbReference type="CDD" id="cd07302">
    <property type="entry name" value="CHD"/>
    <property type="match status" value="1"/>
</dbReference>
<evidence type="ECO:0000313" key="4">
    <source>
        <dbReference type="EMBL" id="MBM3226507.1"/>
    </source>
</evidence>
<comment type="caution">
    <text evidence="4">The sequence shown here is derived from an EMBL/GenBank/DDBJ whole genome shotgun (WGS) entry which is preliminary data.</text>
</comment>
<dbReference type="InterPro" id="IPR001054">
    <property type="entry name" value="A/G_cyclase"/>
</dbReference>
<dbReference type="GO" id="GO:0005737">
    <property type="term" value="C:cytoplasm"/>
    <property type="evidence" value="ECO:0007669"/>
    <property type="project" value="TreeGrafter"/>
</dbReference>
<dbReference type="InterPro" id="IPR041664">
    <property type="entry name" value="AAA_16"/>
</dbReference>
<dbReference type="AlphaFoldDB" id="A0A937W7I7"/>
<dbReference type="SUPFAM" id="SSF48452">
    <property type="entry name" value="TPR-like"/>
    <property type="match status" value="1"/>
</dbReference>
<dbReference type="Gene3D" id="3.40.50.300">
    <property type="entry name" value="P-loop containing nucleotide triphosphate hydrolases"/>
    <property type="match status" value="1"/>
</dbReference>
<gene>
    <name evidence="4" type="ORF">FJZ47_22305</name>
</gene>
<dbReference type="Gene3D" id="1.25.40.10">
    <property type="entry name" value="Tetratricopeptide repeat domain"/>
    <property type="match status" value="1"/>
</dbReference>
<evidence type="ECO:0000256" key="1">
    <source>
        <dbReference type="ARBA" id="ARBA00022741"/>
    </source>
</evidence>
<dbReference type="GO" id="GO:0035556">
    <property type="term" value="P:intracellular signal transduction"/>
    <property type="evidence" value="ECO:0007669"/>
    <property type="project" value="InterPro"/>
</dbReference>
<sequence length="655" mass="72431">MRVGLNSGEVVVRAIGNDLHMDYSAVGETTVLAARMEQTATPGSIRLPTSTLRLVEGLVQVTALGPVPVKGLADPVEVFELTGASPLRRRLQAAVVRGLTRFVGRQPELEAVRQARQRAAAGHGQVVAIVGEAGVGKSRLVYEDVHAQGTQGWRVLESASVSYGKATPYFPVIDLLKRYAQIEDADDSRTRRARLTGQVLTLDEALQDTLPPLLALLEALPEDSPFRQLEPAQRRQRTLAALKRLLLRESQEQPLLLVFEDLHWIDAETQALLDSLVESLPTARLLLLVNYRPEYQHGWGSKTYYTQLRLDPLPPASADEFLHALLGDDPSLAPLKSLLIVRTEGNPFFLEESVRTLVETGVLVGAPGAYSLARPLDGLQVPATVQAVLAARIDRLPPEEKRLLQTAAVIGTDVPFGLLRAIADLPEEALHRGLTHVQAAEFLYETRLFPEQEYTFKHALTHEVAYSSMLQERRRVLHGRIVEVLETLSAERLTEQVERLASHAWRGEVWEKVVRYAYQAGTRVADRSAYGQAGVFFDQALHALAQLPESQETLAQTIDLSKARANMHAALRELDQLLAYSEKIWVLAEALGDPHRLALAVDFRGNVLSQMGDNVRALEFAERGLALAETVGAVDLLMHIRLNTGTLCRFMGDYR</sequence>
<dbReference type="GO" id="GO:0004016">
    <property type="term" value="F:adenylate cyclase activity"/>
    <property type="evidence" value="ECO:0007669"/>
    <property type="project" value="UniProtKB-ARBA"/>
</dbReference>
<evidence type="ECO:0000256" key="2">
    <source>
        <dbReference type="ARBA" id="ARBA00022840"/>
    </source>
</evidence>
<protein>
    <recommendedName>
        <fullName evidence="3">Guanylate cyclase domain-containing protein</fullName>
    </recommendedName>
</protein>